<name>A0A9Q1HUV2_CONCO</name>
<organism evidence="2 3">
    <name type="scientific">Conger conger</name>
    <name type="common">Conger eel</name>
    <name type="synonym">Muraena conger</name>
    <dbReference type="NCBI Taxonomy" id="82655"/>
    <lineage>
        <taxon>Eukaryota</taxon>
        <taxon>Metazoa</taxon>
        <taxon>Chordata</taxon>
        <taxon>Craniata</taxon>
        <taxon>Vertebrata</taxon>
        <taxon>Euteleostomi</taxon>
        <taxon>Actinopterygii</taxon>
        <taxon>Neopterygii</taxon>
        <taxon>Teleostei</taxon>
        <taxon>Anguilliformes</taxon>
        <taxon>Congridae</taxon>
        <taxon>Conger</taxon>
    </lineage>
</organism>
<comment type="caution">
    <text evidence="2">The sequence shown here is derived from an EMBL/GenBank/DDBJ whole genome shotgun (WGS) entry which is preliminary data.</text>
</comment>
<protein>
    <submittedName>
        <fullName evidence="2">Uncharacterized protein</fullName>
    </submittedName>
</protein>
<evidence type="ECO:0000313" key="3">
    <source>
        <dbReference type="Proteomes" id="UP001152803"/>
    </source>
</evidence>
<accession>A0A9Q1HUV2</accession>
<keyword evidence="1" id="KW-0732">Signal</keyword>
<dbReference type="EMBL" id="JAFJMO010000011">
    <property type="protein sequence ID" value="KAJ8263021.1"/>
    <property type="molecule type" value="Genomic_DNA"/>
</dbReference>
<evidence type="ECO:0000256" key="1">
    <source>
        <dbReference type="SAM" id="SignalP"/>
    </source>
</evidence>
<keyword evidence="3" id="KW-1185">Reference proteome</keyword>
<dbReference type="Proteomes" id="UP001152803">
    <property type="component" value="Unassembled WGS sequence"/>
</dbReference>
<dbReference type="AlphaFoldDB" id="A0A9Q1HUV2"/>
<gene>
    <name evidence="2" type="ORF">COCON_G00154780</name>
</gene>
<sequence length="211" mass="23481">MLKASVCGLHVAFFIILGSLRRAPAQALACLASLSCDISPQSIATRSLPSSPRLRGPHWTICQAQGALKIAGSAARGPVPLWAKGGLGESLHLKVIRMHVHSQRYCDSGGMFWFFKDQIPQMYPESTEMYSLQMSVSQAKKKKKKKRSKIYCIGHCPSDKHLYFFTHVLYLYFESAEITLCGEDLSLQSGPVQQTEKHSCVCLTQNTYLLL</sequence>
<feature type="chain" id="PRO_5040383558" evidence="1">
    <location>
        <begin position="28"/>
        <end position="211"/>
    </location>
</feature>
<feature type="signal peptide" evidence="1">
    <location>
        <begin position="1"/>
        <end position="27"/>
    </location>
</feature>
<proteinExistence type="predicted"/>
<reference evidence="2" key="1">
    <citation type="journal article" date="2023" name="Science">
        <title>Genome structures resolve the early diversification of teleost fishes.</title>
        <authorList>
            <person name="Parey E."/>
            <person name="Louis A."/>
            <person name="Montfort J."/>
            <person name="Bouchez O."/>
            <person name="Roques C."/>
            <person name="Iampietro C."/>
            <person name="Lluch J."/>
            <person name="Castinel A."/>
            <person name="Donnadieu C."/>
            <person name="Desvignes T."/>
            <person name="Floi Bucao C."/>
            <person name="Jouanno E."/>
            <person name="Wen M."/>
            <person name="Mejri S."/>
            <person name="Dirks R."/>
            <person name="Jansen H."/>
            <person name="Henkel C."/>
            <person name="Chen W.J."/>
            <person name="Zahm M."/>
            <person name="Cabau C."/>
            <person name="Klopp C."/>
            <person name="Thompson A.W."/>
            <person name="Robinson-Rechavi M."/>
            <person name="Braasch I."/>
            <person name="Lecointre G."/>
            <person name="Bobe J."/>
            <person name="Postlethwait J.H."/>
            <person name="Berthelot C."/>
            <person name="Roest Crollius H."/>
            <person name="Guiguen Y."/>
        </authorList>
    </citation>
    <scope>NUCLEOTIDE SEQUENCE</scope>
    <source>
        <strain evidence="2">Concon-B</strain>
    </source>
</reference>
<evidence type="ECO:0000313" key="2">
    <source>
        <dbReference type="EMBL" id="KAJ8263021.1"/>
    </source>
</evidence>